<dbReference type="InterPro" id="IPR015421">
    <property type="entry name" value="PyrdxlP-dep_Trfase_major"/>
</dbReference>
<dbReference type="EMBL" id="KI968704">
    <property type="protein sequence ID" value="EUN30579.1"/>
    <property type="molecule type" value="Genomic_DNA"/>
</dbReference>
<dbReference type="Proteomes" id="UP000054337">
    <property type="component" value="Unassembled WGS sequence"/>
</dbReference>
<dbReference type="HOGENOM" id="CLU_016922_8_1_1"/>
<keyword evidence="4" id="KW-1185">Reference proteome</keyword>
<reference evidence="3 4" key="1">
    <citation type="journal article" date="2013" name="PLoS Genet.">
        <title>Comparative genome structure, secondary metabolite, and effector coding capacity across Cochliobolus pathogens.</title>
        <authorList>
            <person name="Condon B.J."/>
            <person name="Leng Y."/>
            <person name="Wu D."/>
            <person name="Bushley K.E."/>
            <person name="Ohm R.A."/>
            <person name="Otillar R."/>
            <person name="Martin J."/>
            <person name="Schackwitz W."/>
            <person name="Grimwood J."/>
            <person name="MohdZainudin N."/>
            <person name="Xue C."/>
            <person name="Wang R."/>
            <person name="Manning V.A."/>
            <person name="Dhillon B."/>
            <person name="Tu Z.J."/>
            <person name="Steffenson B.J."/>
            <person name="Salamov A."/>
            <person name="Sun H."/>
            <person name="Lowry S."/>
            <person name="LaButti K."/>
            <person name="Han J."/>
            <person name="Copeland A."/>
            <person name="Lindquist E."/>
            <person name="Barry K."/>
            <person name="Schmutz J."/>
            <person name="Baker S.E."/>
            <person name="Ciuffetti L.M."/>
            <person name="Grigoriev I.V."/>
            <person name="Zhong S."/>
            <person name="Turgeon B.G."/>
        </authorList>
    </citation>
    <scope>NUCLEOTIDE SEQUENCE [LARGE SCALE GENOMIC DNA]</scope>
    <source>
        <strain evidence="3 4">FI3</strain>
    </source>
</reference>
<dbReference type="Pfam" id="PF00202">
    <property type="entry name" value="Aminotran_3"/>
    <property type="match status" value="1"/>
</dbReference>
<sequence length="252" mass="27489">MPSKALECAQEGWMLGFPLSYLEVLKQNCEKIGRPLIIDEAQNVLGKADDFFSFTHHTEDGGVVPDTLTLSKTMGNGLPLSYVLTSNKIARHAEENGFLLYNTHINYPCPAAVNDNVFGKVIREDLCVRCKRLGVKLPAGLKKFQSRYGCIGDNLDRGLTTGVEIVSDGNTKAGVKSIHYCKIARRALTQLATIASLGGVFRIAHPITVMEEELDVALGIIEEALRMTPGTMPLYVIDEAAIDGQPIVKSNI</sequence>
<keyword evidence="2" id="KW-0663">Pyridoxal phosphate</keyword>
<dbReference type="GO" id="GO:0030170">
    <property type="term" value="F:pyridoxal phosphate binding"/>
    <property type="evidence" value="ECO:0007669"/>
    <property type="project" value="InterPro"/>
</dbReference>
<gene>
    <name evidence="3" type="ORF">COCVIDRAFT_89931</name>
</gene>
<evidence type="ECO:0000313" key="4">
    <source>
        <dbReference type="Proteomes" id="UP000054337"/>
    </source>
</evidence>
<evidence type="ECO:0000256" key="1">
    <source>
        <dbReference type="ARBA" id="ARBA00008954"/>
    </source>
</evidence>
<name>W7EUE9_BIPV3</name>
<evidence type="ECO:0000256" key="2">
    <source>
        <dbReference type="ARBA" id="ARBA00022898"/>
    </source>
</evidence>
<dbReference type="InterPro" id="IPR015422">
    <property type="entry name" value="PyrdxlP-dep_Trfase_small"/>
</dbReference>
<dbReference type="GO" id="GO:0005739">
    <property type="term" value="C:mitochondrion"/>
    <property type="evidence" value="ECO:0007669"/>
    <property type="project" value="TreeGrafter"/>
</dbReference>
<dbReference type="RefSeq" id="XP_014560194.1">
    <property type="nucleotide sequence ID" value="XM_014704708.1"/>
</dbReference>
<dbReference type="GO" id="GO:0008483">
    <property type="term" value="F:transaminase activity"/>
    <property type="evidence" value="ECO:0007669"/>
    <property type="project" value="InterPro"/>
</dbReference>
<comment type="similarity">
    <text evidence="1">Belongs to the class-III pyridoxal-phosphate-dependent aminotransferase family.</text>
</comment>
<dbReference type="Gene3D" id="3.90.1150.10">
    <property type="entry name" value="Aspartate Aminotransferase, domain 1"/>
    <property type="match status" value="1"/>
</dbReference>
<dbReference type="Gene3D" id="3.40.640.10">
    <property type="entry name" value="Type I PLP-dependent aspartate aminotransferase-like (Major domain)"/>
    <property type="match status" value="1"/>
</dbReference>
<dbReference type="SUPFAM" id="SSF53383">
    <property type="entry name" value="PLP-dependent transferases"/>
    <property type="match status" value="1"/>
</dbReference>
<dbReference type="PANTHER" id="PTHR45688:SF13">
    <property type="entry name" value="ALANINE--GLYOXYLATE AMINOTRANSFERASE 2-LIKE"/>
    <property type="match status" value="1"/>
</dbReference>
<dbReference type="PANTHER" id="PTHR45688">
    <property type="match status" value="1"/>
</dbReference>
<dbReference type="GeneID" id="26259110"/>
<proteinExistence type="inferred from homology"/>
<dbReference type="AlphaFoldDB" id="W7EUE9"/>
<dbReference type="InterPro" id="IPR005814">
    <property type="entry name" value="Aminotrans_3"/>
</dbReference>
<accession>W7EUE9</accession>
<protein>
    <submittedName>
        <fullName evidence="3">Uncharacterized protein</fullName>
    </submittedName>
</protein>
<evidence type="ECO:0000313" key="3">
    <source>
        <dbReference type="EMBL" id="EUN30579.1"/>
    </source>
</evidence>
<dbReference type="InterPro" id="IPR015424">
    <property type="entry name" value="PyrdxlP-dep_Trfase"/>
</dbReference>
<organism evidence="3 4">
    <name type="scientific">Bipolaris victoriae (strain FI3)</name>
    <name type="common">Victoria blight of oats agent</name>
    <name type="synonym">Cochliobolus victoriae</name>
    <dbReference type="NCBI Taxonomy" id="930091"/>
    <lineage>
        <taxon>Eukaryota</taxon>
        <taxon>Fungi</taxon>
        <taxon>Dikarya</taxon>
        <taxon>Ascomycota</taxon>
        <taxon>Pezizomycotina</taxon>
        <taxon>Dothideomycetes</taxon>
        <taxon>Pleosporomycetidae</taxon>
        <taxon>Pleosporales</taxon>
        <taxon>Pleosporineae</taxon>
        <taxon>Pleosporaceae</taxon>
        <taxon>Bipolaris</taxon>
    </lineage>
</organism>